<accession>A0A7W7K251</accession>
<feature type="transmembrane region" description="Helical" evidence="1">
    <location>
        <begin position="20"/>
        <end position="42"/>
    </location>
</feature>
<dbReference type="RefSeq" id="WP_184167916.1">
    <property type="nucleotide sequence ID" value="NZ_JACHLN010000002.1"/>
</dbReference>
<comment type="caution">
    <text evidence="2">The sequence shown here is derived from an EMBL/GenBank/DDBJ whole genome shotgun (WGS) entry which is preliminary data.</text>
</comment>
<keyword evidence="1" id="KW-0812">Transmembrane</keyword>
<organism evidence="2 3">
    <name type="scientific">Sphingomonas kyeonggiensis</name>
    <dbReference type="NCBI Taxonomy" id="1268553"/>
    <lineage>
        <taxon>Bacteria</taxon>
        <taxon>Pseudomonadati</taxon>
        <taxon>Pseudomonadota</taxon>
        <taxon>Alphaproteobacteria</taxon>
        <taxon>Sphingomonadales</taxon>
        <taxon>Sphingomonadaceae</taxon>
        <taxon>Sphingomonas</taxon>
    </lineage>
</organism>
<keyword evidence="1" id="KW-1133">Transmembrane helix</keyword>
<sequence length="62" mass="6801">MRALVRAIHQVMHDRRAATAVEYGFILALIVLAMMASLTSVANQTKNMWGNVTNKVQAATQS</sequence>
<name>A0A7W7K251_9SPHN</name>
<keyword evidence="3" id="KW-1185">Reference proteome</keyword>
<reference evidence="2 3" key="1">
    <citation type="submission" date="2020-08" db="EMBL/GenBank/DDBJ databases">
        <title>Functional genomics of gut bacteria from endangered species of beetles.</title>
        <authorList>
            <person name="Carlos-Shanley C."/>
        </authorList>
    </citation>
    <scope>NUCLEOTIDE SEQUENCE [LARGE SCALE GENOMIC DNA]</scope>
    <source>
        <strain evidence="2 3">S00224</strain>
    </source>
</reference>
<proteinExistence type="predicted"/>
<gene>
    <name evidence="2" type="ORF">HNP52_002708</name>
</gene>
<evidence type="ECO:0000313" key="2">
    <source>
        <dbReference type="EMBL" id="MBB4839639.1"/>
    </source>
</evidence>
<evidence type="ECO:0000256" key="1">
    <source>
        <dbReference type="SAM" id="Phobius"/>
    </source>
</evidence>
<dbReference type="Proteomes" id="UP000575241">
    <property type="component" value="Unassembled WGS sequence"/>
</dbReference>
<evidence type="ECO:0000313" key="3">
    <source>
        <dbReference type="Proteomes" id="UP000575241"/>
    </source>
</evidence>
<dbReference type="EMBL" id="JACHLN010000002">
    <property type="protein sequence ID" value="MBB4839639.1"/>
    <property type="molecule type" value="Genomic_DNA"/>
</dbReference>
<dbReference type="AlphaFoldDB" id="A0A7W7K251"/>
<protein>
    <submittedName>
        <fullName evidence="2">Pilus assembly protein Flp/PilA</fullName>
    </submittedName>
</protein>
<keyword evidence="1" id="KW-0472">Membrane</keyword>